<organism evidence="1 2">
    <name type="scientific">Gluconobacter thailandicus</name>
    <dbReference type="NCBI Taxonomy" id="257438"/>
    <lineage>
        <taxon>Bacteria</taxon>
        <taxon>Pseudomonadati</taxon>
        <taxon>Pseudomonadota</taxon>
        <taxon>Alphaproteobacteria</taxon>
        <taxon>Acetobacterales</taxon>
        <taxon>Acetobacteraceae</taxon>
        <taxon>Gluconobacter</taxon>
    </lineage>
</organism>
<accession>A0AAP9JGQ1</accession>
<reference evidence="1 2" key="1">
    <citation type="submission" date="2019-08" db="EMBL/GenBank/DDBJ databases">
        <title>Gluconobacter frateurii HD924 genome.</title>
        <authorList>
            <person name="Liu Y."/>
            <person name="Zhang P."/>
        </authorList>
    </citation>
    <scope>NUCLEOTIDE SEQUENCE [LARGE SCALE GENOMIC DNA]</scope>
    <source>
        <strain evidence="1 2">HD924</strain>
    </source>
</reference>
<sequence>MANAICAVLTRNAAPLLGEWLAWHLSLGFERILVVDAGSTDGTQAIARAAGKVGPVELLDCVLPDTLSSTERREALTAEAIRLARQDQDWLLILDADEFLDPSSTLDDLLNTGRTADGIAINWCVYGQPVQSVTGSCLISRFHYRSTPAFSDNGFVRILARTSALETVSDAVFSGLPMDNLVHADGQDFTHSSTSARWNGARILHYVWAGDPHMPSHLAAHYLCQDQEDRSPERRLDGVLPIRDALTGAVTQQGLETLLAVLGESLRTMLAPTPESAATIPDEGHHASFSFHRVRPSERERILLTPQAAPLPSRTRTCFLQDMSGRFLTLTESGTLTTRSDEEGLEPDKKLIAVYQDSHPDILTLLSLDGRPVRYATGALQQPVLRIQMASDDTVHFFVNDAVGDQAFKKIPAKLELSPAPLSLPSSDTPEGLSLPGFCTWLFFHPNRSLLDVARVATTLSEEGRAELGQAAPEIGTLL</sequence>
<dbReference type="EMBL" id="CP043043">
    <property type="protein sequence ID" value="QEH95403.1"/>
    <property type="molecule type" value="Genomic_DNA"/>
</dbReference>
<name>A0AAP9JGQ1_GLUTH</name>
<dbReference type="Gene3D" id="3.90.550.10">
    <property type="entry name" value="Spore Coat Polysaccharide Biosynthesis Protein SpsA, Chain A"/>
    <property type="match status" value="1"/>
</dbReference>
<dbReference type="InterPro" id="IPR029044">
    <property type="entry name" value="Nucleotide-diphossugar_trans"/>
</dbReference>
<dbReference type="Proteomes" id="UP000323560">
    <property type="component" value="Chromosome"/>
</dbReference>
<evidence type="ECO:0000313" key="2">
    <source>
        <dbReference type="Proteomes" id="UP000323560"/>
    </source>
</evidence>
<dbReference type="AlphaFoldDB" id="A0AAP9JGQ1"/>
<dbReference type="KEGG" id="gti:FXF46_03400"/>
<proteinExistence type="predicted"/>
<dbReference type="RefSeq" id="WP_015073277.1">
    <property type="nucleotide sequence ID" value="NZ_CP043043.1"/>
</dbReference>
<evidence type="ECO:0000313" key="1">
    <source>
        <dbReference type="EMBL" id="QEH95403.1"/>
    </source>
</evidence>
<protein>
    <submittedName>
        <fullName evidence="1">Glycosyltransferase</fullName>
    </submittedName>
</protein>
<dbReference type="SUPFAM" id="SSF53448">
    <property type="entry name" value="Nucleotide-diphospho-sugar transferases"/>
    <property type="match status" value="1"/>
</dbReference>
<gene>
    <name evidence="1" type="ORF">FXF46_03400</name>
</gene>
<dbReference type="Pfam" id="PF13704">
    <property type="entry name" value="Glyco_tranf_2_4"/>
    <property type="match status" value="1"/>
</dbReference>